<dbReference type="GO" id="GO:0000026">
    <property type="term" value="F:alpha-1,2-mannosyltransferase activity"/>
    <property type="evidence" value="ECO:0007669"/>
    <property type="project" value="TreeGrafter"/>
</dbReference>
<gene>
    <name evidence="3" type="ORF">EANT1437_LOCUS11393</name>
</gene>
<protein>
    <recommendedName>
        <fullName evidence="4">Nucleotide-diphospho-sugar transferase domain-containing protein</fullName>
    </recommendedName>
</protein>
<proteinExistence type="inferred from homology"/>
<dbReference type="GO" id="GO:0016020">
    <property type="term" value="C:membrane"/>
    <property type="evidence" value="ECO:0007669"/>
    <property type="project" value="InterPro"/>
</dbReference>
<dbReference type="SUPFAM" id="SSF53448">
    <property type="entry name" value="Nucleotide-diphospho-sugar transferases"/>
    <property type="match status" value="1"/>
</dbReference>
<dbReference type="InterPro" id="IPR029044">
    <property type="entry name" value="Nucleotide-diphossugar_trans"/>
</dbReference>
<evidence type="ECO:0000256" key="2">
    <source>
        <dbReference type="ARBA" id="ARBA00022679"/>
    </source>
</evidence>
<dbReference type="PANTHER" id="PTHR31121">
    <property type="entry name" value="ALPHA-1,2 MANNOSYLTRANSFERASE KTR1"/>
    <property type="match status" value="1"/>
</dbReference>
<dbReference type="EMBL" id="HBHI01022161">
    <property type="protein sequence ID" value="CAD9687305.1"/>
    <property type="molecule type" value="Transcribed_RNA"/>
</dbReference>
<organism evidence="3">
    <name type="scientific">Eucampia antarctica</name>
    <dbReference type="NCBI Taxonomy" id="49252"/>
    <lineage>
        <taxon>Eukaryota</taxon>
        <taxon>Sar</taxon>
        <taxon>Stramenopiles</taxon>
        <taxon>Ochrophyta</taxon>
        <taxon>Bacillariophyta</taxon>
        <taxon>Mediophyceae</taxon>
        <taxon>Biddulphiophycidae</taxon>
        <taxon>Hemiaulales</taxon>
        <taxon>Hemiaulaceae</taxon>
        <taxon>Eucampia</taxon>
    </lineage>
</organism>
<dbReference type="PANTHER" id="PTHR31121:SF6">
    <property type="entry name" value="ALPHA-1,2 MANNOSYLTRANSFERASE KTR1"/>
    <property type="match status" value="1"/>
</dbReference>
<reference evidence="3" key="1">
    <citation type="submission" date="2021-01" db="EMBL/GenBank/DDBJ databases">
        <authorList>
            <person name="Corre E."/>
            <person name="Pelletier E."/>
            <person name="Niang G."/>
            <person name="Scheremetjew M."/>
            <person name="Finn R."/>
            <person name="Kale V."/>
            <person name="Holt S."/>
            <person name="Cochrane G."/>
            <person name="Meng A."/>
            <person name="Brown T."/>
            <person name="Cohen L."/>
        </authorList>
    </citation>
    <scope>NUCLEOTIDE SEQUENCE</scope>
    <source>
        <strain evidence="3">CCMP1452</strain>
    </source>
</reference>
<evidence type="ECO:0008006" key="4">
    <source>
        <dbReference type="Google" id="ProtNLM"/>
    </source>
</evidence>
<evidence type="ECO:0000256" key="1">
    <source>
        <dbReference type="ARBA" id="ARBA00007677"/>
    </source>
</evidence>
<name>A0A7S2S244_9STRA</name>
<keyword evidence="2" id="KW-0808">Transferase</keyword>
<evidence type="ECO:0000313" key="3">
    <source>
        <dbReference type="EMBL" id="CAD9687305.1"/>
    </source>
</evidence>
<dbReference type="Pfam" id="PF01793">
    <property type="entry name" value="Glyco_transf_15"/>
    <property type="match status" value="1"/>
</dbReference>
<comment type="similarity">
    <text evidence="1">Belongs to the glycosyltransferase 15 family.</text>
</comment>
<dbReference type="GO" id="GO:0000032">
    <property type="term" value="P:cell wall mannoprotein biosynthetic process"/>
    <property type="evidence" value="ECO:0007669"/>
    <property type="project" value="TreeGrafter"/>
</dbReference>
<dbReference type="GO" id="GO:0005794">
    <property type="term" value="C:Golgi apparatus"/>
    <property type="evidence" value="ECO:0007669"/>
    <property type="project" value="TreeGrafter"/>
</dbReference>
<dbReference type="GO" id="GO:0006487">
    <property type="term" value="P:protein N-linked glycosylation"/>
    <property type="evidence" value="ECO:0007669"/>
    <property type="project" value="TreeGrafter"/>
</dbReference>
<dbReference type="InterPro" id="IPR002685">
    <property type="entry name" value="Glyco_trans_15"/>
</dbReference>
<sequence length="324" mass="37326">MKRNNNEHDNDIDNLDNLASLLSKNFYPYGTGSVICILVSNRPKDVEDIQVALKSLAFLQGEQNRDLPLAPVLVFHEGDLTKKQMKSIRDATGRPIAFPTVDLTSFPPGFEPDAPVSNAPPGFEVANRKPWGYYQMIRFWLTTIWDHPAIQRFDVIMRMDSDSCFTEPNAYLPQMLHDHLVYQSQYVGTEPPAGRPYIEGLYEFATSYLEGVHKFPGNAMLWQFIQTTWKEQNTLPLFRTNFELSKLSFMQRTDVKKWHKALTEEEPYGVLSYRWGDAVICFFDAAIFATDETTLTMKPDGYNHKQKCSWPEVRDALERNKLLP</sequence>
<accession>A0A7S2S244</accession>
<dbReference type="AlphaFoldDB" id="A0A7S2S244"/>
<dbReference type="Gene3D" id="3.90.550.10">
    <property type="entry name" value="Spore Coat Polysaccharide Biosynthesis Protein SpsA, Chain A"/>
    <property type="match status" value="1"/>
</dbReference>